<organism evidence="1 2">
    <name type="scientific">Candidatus Taylorbacteria bacterium RIFCSPLOWO2_12_FULL_43_20</name>
    <dbReference type="NCBI Taxonomy" id="1802332"/>
    <lineage>
        <taxon>Bacteria</taxon>
        <taxon>Candidatus Tayloriibacteriota</taxon>
    </lineage>
</organism>
<reference evidence="1 2" key="1">
    <citation type="journal article" date="2016" name="Nat. Commun.">
        <title>Thousands of microbial genomes shed light on interconnected biogeochemical processes in an aquifer system.</title>
        <authorList>
            <person name="Anantharaman K."/>
            <person name="Brown C.T."/>
            <person name="Hug L.A."/>
            <person name="Sharon I."/>
            <person name="Castelle C.J."/>
            <person name="Probst A.J."/>
            <person name="Thomas B.C."/>
            <person name="Singh A."/>
            <person name="Wilkins M.J."/>
            <person name="Karaoz U."/>
            <person name="Brodie E.L."/>
            <person name="Williams K.H."/>
            <person name="Hubbard S.S."/>
            <person name="Banfield J.F."/>
        </authorList>
    </citation>
    <scope>NUCLEOTIDE SEQUENCE [LARGE SCALE GENOMIC DNA]</scope>
</reference>
<name>A0A1G2P407_9BACT</name>
<dbReference type="AlphaFoldDB" id="A0A1G2P407"/>
<dbReference type="Proteomes" id="UP000177269">
    <property type="component" value="Unassembled WGS sequence"/>
</dbReference>
<protein>
    <submittedName>
        <fullName evidence="1">Uncharacterized protein</fullName>
    </submittedName>
</protein>
<gene>
    <name evidence="1" type="ORF">A3G52_03850</name>
</gene>
<sequence length="99" mass="10906">MLSKSIKTIIAVLVAILLLFIAFKYLRGDDIPAEILETVGGGRVEVGRDIIVELNKINSVTLDDQIFRGESFLSFKDFTLEVVSETKGRSNPFAPFGSN</sequence>
<comment type="caution">
    <text evidence="1">The sequence shown here is derived from an EMBL/GenBank/DDBJ whole genome shotgun (WGS) entry which is preliminary data.</text>
</comment>
<evidence type="ECO:0000313" key="2">
    <source>
        <dbReference type="Proteomes" id="UP000177269"/>
    </source>
</evidence>
<proteinExistence type="predicted"/>
<dbReference type="EMBL" id="MHSK01000015">
    <property type="protein sequence ID" value="OHA42301.1"/>
    <property type="molecule type" value="Genomic_DNA"/>
</dbReference>
<evidence type="ECO:0000313" key="1">
    <source>
        <dbReference type="EMBL" id="OHA42301.1"/>
    </source>
</evidence>
<accession>A0A1G2P407</accession>